<dbReference type="EMBL" id="CAJVPP010000149">
    <property type="protein sequence ID" value="CAG8447955.1"/>
    <property type="molecule type" value="Genomic_DNA"/>
</dbReference>
<proteinExistence type="predicted"/>
<name>A0A9N8VGZ6_FUNMO</name>
<keyword evidence="1" id="KW-0472">Membrane</keyword>
<dbReference type="Proteomes" id="UP000789375">
    <property type="component" value="Unassembled WGS sequence"/>
</dbReference>
<comment type="caution">
    <text evidence="2">The sequence shown here is derived from an EMBL/GenBank/DDBJ whole genome shotgun (WGS) entry which is preliminary data.</text>
</comment>
<evidence type="ECO:0000313" key="2">
    <source>
        <dbReference type="EMBL" id="CAG8447955.1"/>
    </source>
</evidence>
<protein>
    <submittedName>
        <fullName evidence="2">5705_t:CDS:1</fullName>
    </submittedName>
</protein>
<evidence type="ECO:0000256" key="1">
    <source>
        <dbReference type="SAM" id="Phobius"/>
    </source>
</evidence>
<keyword evidence="1" id="KW-0812">Transmembrane</keyword>
<keyword evidence="1" id="KW-1133">Transmembrane helix</keyword>
<gene>
    <name evidence="2" type="ORF">FMOSSE_LOCUS1310</name>
</gene>
<reference evidence="2" key="1">
    <citation type="submission" date="2021-06" db="EMBL/GenBank/DDBJ databases">
        <authorList>
            <person name="Kallberg Y."/>
            <person name="Tangrot J."/>
            <person name="Rosling A."/>
        </authorList>
    </citation>
    <scope>NUCLEOTIDE SEQUENCE</scope>
    <source>
        <strain evidence="2">87-6 pot B 2015</strain>
    </source>
</reference>
<evidence type="ECO:0000313" key="3">
    <source>
        <dbReference type="Proteomes" id="UP000789375"/>
    </source>
</evidence>
<feature type="transmembrane region" description="Helical" evidence="1">
    <location>
        <begin position="28"/>
        <end position="47"/>
    </location>
</feature>
<organism evidence="2 3">
    <name type="scientific">Funneliformis mosseae</name>
    <name type="common">Endomycorrhizal fungus</name>
    <name type="synonym">Glomus mosseae</name>
    <dbReference type="NCBI Taxonomy" id="27381"/>
    <lineage>
        <taxon>Eukaryota</taxon>
        <taxon>Fungi</taxon>
        <taxon>Fungi incertae sedis</taxon>
        <taxon>Mucoromycota</taxon>
        <taxon>Glomeromycotina</taxon>
        <taxon>Glomeromycetes</taxon>
        <taxon>Glomerales</taxon>
        <taxon>Glomeraceae</taxon>
        <taxon>Funneliformis</taxon>
    </lineage>
</organism>
<keyword evidence="3" id="KW-1185">Reference proteome</keyword>
<sequence length="79" mass="8608">MNKFSTTPEPEECIEVDLILKSTIDGNLTILGAISTNIICVIIIRYGTLISTSTESNCLDVEKYLYGGLLDSKLGILII</sequence>
<dbReference type="AlphaFoldDB" id="A0A9N8VGZ6"/>
<accession>A0A9N8VGZ6</accession>